<comment type="caution">
    <text evidence="1">The sequence shown here is derived from an EMBL/GenBank/DDBJ whole genome shotgun (WGS) entry which is preliminary data.</text>
</comment>
<gene>
    <name evidence="1" type="ORF">MRB53_013624</name>
</gene>
<dbReference type="Proteomes" id="UP001234297">
    <property type="component" value="Chromosome 4"/>
</dbReference>
<proteinExistence type="predicted"/>
<keyword evidence="2" id="KW-1185">Reference proteome</keyword>
<sequence>MIRTSDPPTIYKIVSATATDVNYGPYIFGSLVGTVPEVFLTIYRRCNLSIDISSSLDYRRKPRDGVSSASAFYDARSFIFRSLMSNLSGLSTAVGANPNPNNPQLILFPAFASVLKAISLWLLPRIIRCDARRYSRQEAVYQKQRYPMTNQFYALLGKMMAQLYSQEGAISKLK</sequence>
<evidence type="ECO:0000313" key="1">
    <source>
        <dbReference type="EMBL" id="KAJ8617438.1"/>
    </source>
</evidence>
<evidence type="ECO:0000313" key="2">
    <source>
        <dbReference type="Proteomes" id="UP001234297"/>
    </source>
</evidence>
<dbReference type="EMBL" id="CM056812">
    <property type="protein sequence ID" value="KAJ8617438.1"/>
    <property type="molecule type" value="Genomic_DNA"/>
</dbReference>
<name>A0ACC2K8H5_PERAE</name>
<organism evidence="1 2">
    <name type="scientific">Persea americana</name>
    <name type="common">Avocado</name>
    <dbReference type="NCBI Taxonomy" id="3435"/>
    <lineage>
        <taxon>Eukaryota</taxon>
        <taxon>Viridiplantae</taxon>
        <taxon>Streptophyta</taxon>
        <taxon>Embryophyta</taxon>
        <taxon>Tracheophyta</taxon>
        <taxon>Spermatophyta</taxon>
        <taxon>Magnoliopsida</taxon>
        <taxon>Magnoliidae</taxon>
        <taxon>Laurales</taxon>
        <taxon>Lauraceae</taxon>
        <taxon>Persea</taxon>
    </lineage>
</organism>
<accession>A0ACC2K8H5</accession>
<protein>
    <submittedName>
        <fullName evidence="1">Uncharacterized protein</fullName>
    </submittedName>
</protein>
<reference evidence="1 2" key="1">
    <citation type="journal article" date="2022" name="Hortic Res">
        <title>A haplotype resolved chromosomal level avocado genome allows analysis of novel avocado genes.</title>
        <authorList>
            <person name="Nath O."/>
            <person name="Fletcher S.J."/>
            <person name="Hayward A."/>
            <person name="Shaw L.M."/>
            <person name="Masouleh A.K."/>
            <person name="Furtado A."/>
            <person name="Henry R.J."/>
            <person name="Mitter N."/>
        </authorList>
    </citation>
    <scope>NUCLEOTIDE SEQUENCE [LARGE SCALE GENOMIC DNA]</scope>
    <source>
        <strain evidence="2">cv. Hass</strain>
    </source>
</reference>